<evidence type="ECO:0000256" key="3">
    <source>
        <dbReference type="ARBA" id="ARBA00022771"/>
    </source>
</evidence>
<dbReference type="Gene3D" id="2.10.230.10">
    <property type="entry name" value="Heat shock protein DnaJ, cysteine-rich domain"/>
    <property type="match status" value="1"/>
</dbReference>
<dbReference type="SUPFAM" id="SSF49493">
    <property type="entry name" value="HSP40/DnaJ peptide-binding domain"/>
    <property type="match status" value="2"/>
</dbReference>
<evidence type="ECO:0000259" key="6">
    <source>
        <dbReference type="PROSITE" id="PS50076"/>
    </source>
</evidence>
<dbReference type="InterPro" id="IPR044713">
    <property type="entry name" value="DNJA1/2-like"/>
</dbReference>
<dbReference type="InterPro" id="IPR002939">
    <property type="entry name" value="DnaJ_C"/>
</dbReference>
<feature type="region of interest" description="Disordered" evidence="5">
    <location>
        <begin position="331"/>
        <end position="378"/>
    </location>
</feature>
<dbReference type="InterPro" id="IPR036410">
    <property type="entry name" value="HSP_DnaJ_Cys-rich_dom_sf"/>
</dbReference>
<feature type="non-terminal residue" evidence="7">
    <location>
        <position position="1"/>
    </location>
</feature>
<dbReference type="AlphaFoldDB" id="A0A367KNI3"/>
<keyword evidence="4" id="KW-0862">Zinc</keyword>
<gene>
    <name evidence="7" type="ORF">CU098_002617</name>
</gene>
<evidence type="ECO:0000313" key="7">
    <source>
        <dbReference type="EMBL" id="RCI03748.1"/>
    </source>
</evidence>
<dbReference type="Pfam" id="PF01556">
    <property type="entry name" value="DnaJ_C"/>
    <property type="match status" value="1"/>
</dbReference>
<organism evidence="7 8">
    <name type="scientific">Rhizopus stolonifer</name>
    <name type="common">Rhizopus nigricans</name>
    <dbReference type="NCBI Taxonomy" id="4846"/>
    <lineage>
        <taxon>Eukaryota</taxon>
        <taxon>Fungi</taxon>
        <taxon>Fungi incertae sedis</taxon>
        <taxon>Mucoromycota</taxon>
        <taxon>Mucoromycotina</taxon>
        <taxon>Mucoromycetes</taxon>
        <taxon>Mucorales</taxon>
        <taxon>Mucorineae</taxon>
        <taxon>Rhizopodaceae</taxon>
        <taxon>Rhizopus</taxon>
    </lineage>
</organism>
<dbReference type="SUPFAM" id="SSF46565">
    <property type="entry name" value="Chaperone J-domain"/>
    <property type="match status" value="1"/>
</dbReference>
<comment type="caution">
    <text evidence="7">The sequence shown here is derived from an EMBL/GenBank/DDBJ whole genome shotgun (WGS) entry which is preliminary data.</text>
</comment>
<keyword evidence="2" id="KW-0677">Repeat</keyword>
<evidence type="ECO:0000256" key="1">
    <source>
        <dbReference type="ARBA" id="ARBA00022723"/>
    </source>
</evidence>
<dbReference type="InterPro" id="IPR008971">
    <property type="entry name" value="HSP40/DnaJ_pept-bd"/>
</dbReference>
<protein>
    <recommendedName>
        <fullName evidence="6">J domain-containing protein</fullName>
    </recommendedName>
</protein>
<dbReference type="STRING" id="4846.A0A367KNI3"/>
<dbReference type="InterPro" id="IPR001623">
    <property type="entry name" value="DnaJ_domain"/>
</dbReference>
<name>A0A367KNI3_RHIST</name>
<dbReference type="CDD" id="cd06257">
    <property type="entry name" value="DnaJ"/>
    <property type="match status" value="1"/>
</dbReference>
<dbReference type="Pfam" id="PF00226">
    <property type="entry name" value="DnaJ"/>
    <property type="match status" value="1"/>
</dbReference>
<dbReference type="GO" id="GO:0051082">
    <property type="term" value="F:unfolded protein binding"/>
    <property type="evidence" value="ECO:0007669"/>
    <property type="project" value="InterPro"/>
</dbReference>
<dbReference type="GO" id="GO:0008270">
    <property type="term" value="F:zinc ion binding"/>
    <property type="evidence" value="ECO:0007669"/>
    <property type="project" value="UniProtKB-KW"/>
</dbReference>
<keyword evidence="1" id="KW-0479">Metal-binding</keyword>
<dbReference type="EMBL" id="PJQM01000907">
    <property type="protein sequence ID" value="RCI03748.1"/>
    <property type="molecule type" value="Genomic_DNA"/>
</dbReference>
<evidence type="ECO:0000256" key="4">
    <source>
        <dbReference type="ARBA" id="ARBA00022833"/>
    </source>
</evidence>
<dbReference type="Gene3D" id="2.60.260.20">
    <property type="entry name" value="Urease metallochaperone UreE, N-terminal domain"/>
    <property type="match status" value="2"/>
</dbReference>
<keyword evidence="8" id="KW-1185">Reference proteome</keyword>
<dbReference type="PROSITE" id="PS00636">
    <property type="entry name" value="DNAJ_1"/>
    <property type="match status" value="1"/>
</dbReference>
<dbReference type="SUPFAM" id="SSF57938">
    <property type="entry name" value="DnaJ/Hsp40 cysteine-rich domain"/>
    <property type="match status" value="1"/>
</dbReference>
<evidence type="ECO:0000256" key="2">
    <source>
        <dbReference type="ARBA" id="ARBA00022737"/>
    </source>
</evidence>
<dbReference type="Gene3D" id="1.10.287.110">
    <property type="entry name" value="DnaJ domain"/>
    <property type="match status" value="1"/>
</dbReference>
<dbReference type="PROSITE" id="PS50076">
    <property type="entry name" value="DNAJ_2"/>
    <property type="match status" value="1"/>
</dbReference>
<dbReference type="Proteomes" id="UP000253551">
    <property type="component" value="Unassembled WGS sequence"/>
</dbReference>
<dbReference type="InterPro" id="IPR018253">
    <property type="entry name" value="DnaJ_domain_CS"/>
</dbReference>
<dbReference type="FunFam" id="2.60.260.20:FF:000003">
    <property type="entry name" value="DnaJ subfamily A member 2"/>
    <property type="match status" value="1"/>
</dbReference>
<dbReference type="CDD" id="cd10747">
    <property type="entry name" value="DnaJ_C"/>
    <property type="match status" value="1"/>
</dbReference>
<keyword evidence="3" id="KW-0863">Zinc-finger</keyword>
<dbReference type="GO" id="GO:0006457">
    <property type="term" value="P:protein folding"/>
    <property type="evidence" value="ECO:0007669"/>
    <property type="project" value="InterPro"/>
</dbReference>
<accession>A0A367KNI3</accession>
<dbReference type="OrthoDB" id="550424at2759"/>
<dbReference type="GO" id="GO:0030544">
    <property type="term" value="F:Hsp70 protein binding"/>
    <property type="evidence" value="ECO:0007669"/>
    <property type="project" value="InterPro"/>
</dbReference>
<evidence type="ECO:0000313" key="8">
    <source>
        <dbReference type="Proteomes" id="UP000253551"/>
    </source>
</evidence>
<feature type="domain" description="J" evidence="6">
    <location>
        <begin position="1"/>
        <end position="39"/>
    </location>
</feature>
<dbReference type="InterPro" id="IPR036869">
    <property type="entry name" value="J_dom_sf"/>
</dbReference>
<dbReference type="PANTHER" id="PTHR43888">
    <property type="entry name" value="DNAJ-LIKE-2, ISOFORM A-RELATED"/>
    <property type="match status" value="1"/>
</dbReference>
<reference evidence="7 8" key="1">
    <citation type="journal article" date="2018" name="G3 (Bethesda)">
        <title>Phylogenetic and Phylogenomic Definition of Rhizopus Species.</title>
        <authorList>
            <person name="Gryganskyi A.P."/>
            <person name="Golan J."/>
            <person name="Dolatabadi S."/>
            <person name="Mondo S."/>
            <person name="Robb S."/>
            <person name="Idnurm A."/>
            <person name="Muszewska A."/>
            <person name="Steczkiewicz K."/>
            <person name="Masonjones S."/>
            <person name="Liao H.L."/>
            <person name="Gajdeczka M.T."/>
            <person name="Anike F."/>
            <person name="Vuek A."/>
            <person name="Anishchenko I.M."/>
            <person name="Voigt K."/>
            <person name="de Hoog G.S."/>
            <person name="Smith M.E."/>
            <person name="Heitman J."/>
            <person name="Vilgalys R."/>
            <person name="Stajich J.E."/>
        </authorList>
    </citation>
    <scope>NUCLEOTIDE SEQUENCE [LARGE SCALE GENOMIC DNA]</scope>
    <source>
        <strain evidence="7 8">LSU 92-RS-03</strain>
    </source>
</reference>
<evidence type="ECO:0000256" key="5">
    <source>
        <dbReference type="SAM" id="MobiDB-lite"/>
    </source>
</evidence>
<sequence>AKEYHPDKNKDGAEKFKEISNAYSILVDPERRKEYLSKKSTEMPSHHSSYPFPMDPFGAFGFNFSYTRETPRPRPEPPKSSYNIRSSCRLTLEDIFQGSKLSFSYRETIDCQTCHGDHQHLKRFKTCEHCGGKGTTTKAANHSRKIPSHIRCSFCLGRGSQKYYINCKGCNNTKYVDRKVSMKVPKGVHSGHALQLKNKGNLMPDGKTRGSVIFRVEEQRHPVFVRRGDHLYITVKISLKEALLGFKNKVICTHLDGRTMTATQIMGETIKPGSQKVIKGEGMPIFGSQNEARGDLYINFHVEFPDTIQIPKTREAKVAIDDLFETEQEREAKENAIVIDDEDERPGSSENNVISIEDNDKQQPETTNILENVPEKTS</sequence>
<proteinExistence type="predicted"/>